<dbReference type="SUPFAM" id="SSF50486">
    <property type="entry name" value="FMT C-terminal domain-like"/>
    <property type="match status" value="1"/>
</dbReference>
<dbReference type="InterPro" id="IPR011034">
    <property type="entry name" value="Formyl_transferase-like_C_sf"/>
</dbReference>
<comment type="caution">
    <text evidence="4">The sequence shown here is derived from an EMBL/GenBank/DDBJ whole genome shotgun (WGS) entry which is preliminary data.</text>
</comment>
<organism evidence="4 5">
    <name type="scientific">Dunaliella salina</name>
    <name type="common">Green alga</name>
    <name type="synonym">Protococcus salinus</name>
    <dbReference type="NCBI Taxonomy" id="3046"/>
    <lineage>
        <taxon>Eukaryota</taxon>
        <taxon>Viridiplantae</taxon>
        <taxon>Chlorophyta</taxon>
        <taxon>core chlorophytes</taxon>
        <taxon>Chlorophyceae</taxon>
        <taxon>CS clade</taxon>
        <taxon>Chlamydomonadales</taxon>
        <taxon>Dunaliellaceae</taxon>
        <taxon>Dunaliella</taxon>
    </lineage>
</organism>
<dbReference type="CDD" id="cd08704">
    <property type="entry name" value="Met_tRNA_FMT_C"/>
    <property type="match status" value="1"/>
</dbReference>
<dbReference type="InterPro" id="IPR044135">
    <property type="entry name" value="Met-tRNA-FMT_C"/>
</dbReference>
<dbReference type="Proteomes" id="UP000815325">
    <property type="component" value="Unassembled WGS sequence"/>
</dbReference>
<reference evidence="4" key="1">
    <citation type="submission" date="2017-08" db="EMBL/GenBank/DDBJ databases">
        <authorList>
            <person name="Polle J.E."/>
            <person name="Barry K."/>
            <person name="Cushman J."/>
            <person name="Schmutz J."/>
            <person name="Tran D."/>
            <person name="Hathwaick L.T."/>
            <person name="Yim W.C."/>
            <person name="Jenkins J."/>
            <person name="Mckie-Krisberg Z.M."/>
            <person name="Prochnik S."/>
            <person name="Lindquist E."/>
            <person name="Dockter R.B."/>
            <person name="Adam C."/>
            <person name="Molina H."/>
            <person name="Bunkerborg J."/>
            <person name="Jin E."/>
            <person name="Buchheim M."/>
            <person name="Magnuson J."/>
        </authorList>
    </citation>
    <scope>NUCLEOTIDE SEQUENCE</scope>
    <source>
        <strain evidence="4">CCAP 19/18</strain>
    </source>
</reference>
<evidence type="ECO:0000313" key="4">
    <source>
        <dbReference type="EMBL" id="KAF5829208.1"/>
    </source>
</evidence>
<gene>
    <name evidence="4" type="ORF">DUNSADRAFT_16400</name>
</gene>
<dbReference type="Gene3D" id="3.40.50.12230">
    <property type="match status" value="1"/>
</dbReference>
<feature type="domain" description="Formyl transferase C-terminal" evidence="3">
    <location>
        <begin position="91"/>
        <end position="221"/>
    </location>
</feature>
<name>A0ABQ7G3N0_DUNSA</name>
<keyword evidence="1" id="KW-0808">Transferase</keyword>
<evidence type="ECO:0000256" key="2">
    <source>
        <dbReference type="ARBA" id="ARBA00022917"/>
    </source>
</evidence>
<dbReference type="Pfam" id="PF02911">
    <property type="entry name" value="Formyl_trans_C"/>
    <property type="match status" value="1"/>
</dbReference>
<sequence length="230" mass="24850">MAHFLQLQLLSSSANHCSSCPRLQCAPLSTSTQARSGPVDVDPDIQAPELLHDLFAKGASLLLEALPGVFEGQGPQLSSPQDEQQATHAAKLTREEARLDFSRPALSLHNTVRGFAGWPGTSASFVLRDKDTGSLEPTEIKIVRTRALDSDTGLYKHLQSEAGPNRVSEPAPGQQGMHVQWDPNTGDMLLPCQGGESVLRVFVVQPPTKKAIAARDFRNGLRQKEVCLAP</sequence>
<evidence type="ECO:0000256" key="1">
    <source>
        <dbReference type="ARBA" id="ARBA00022679"/>
    </source>
</evidence>
<dbReference type="PANTHER" id="PTHR11138:SF5">
    <property type="entry name" value="METHIONYL-TRNA FORMYLTRANSFERASE, MITOCHONDRIAL"/>
    <property type="match status" value="1"/>
</dbReference>
<protein>
    <submittedName>
        <fullName evidence="4">S-locus protein 8</fullName>
    </submittedName>
</protein>
<accession>A0ABQ7G3N0</accession>
<evidence type="ECO:0000313" key="5">
    <source>
        <dbReference type="Proteomes" id="UP000815325"/>
    </source>
</evidence>
<keyword evidence="5" id="KW-1185">Reference proteome</keyword>
<keyword evidence="2" id="KW-0648">Protein biosynthesis</keyword>
<evidence type="ECO:0000259" key="3">
    <source>
        <dbReference type="Pfam" id="PF02911"/>
    </source>
</evidence>
<dbReference type="PANTHER" id="PTHR11138">
    <property type="entry name" value="METHIONYL-TRNA FORMYLTRANSFERASE"/>
    <property type="match status" value="1"/>
</dbReference>
<dbReference type="InterPro" id="IPR005793">
    <property type="entry name" value="Formyl_trans_C"/>
</dbReference>
<proteinExistence type="predicted"/>
<dbReference type="EMBL" id="MU070190">
    <property type="protein sequence ID" value="KAF5829208.1"/>
    <property type="molecule type" value="Genomic_DNA"/>
</dbReference>